<proteinExistence type="predicted"/>
<dbReference type="EMBL" id="BRYB01006762">
    <property type="protein sequence ID" value="GMI56435.1"/>
    <property type="molecule type" value="Genomic_DNA"/>
</dbReference>
<evidence type="ECO:0000313" key="1">
    <source>
        <dbReference type="EMBL" id="GMI56435.1"/>
    </source>
</evidence>
<keyword evidence="2" id="KW-1185">Reference proteome</keyword>
<name>A0ABQ6NBY4_9STRA</name>
<accession>A0ABQ6NBY4</accession>
<reference evidence="1 2" key="1">
    <citation type="journal article" date="2023" name="Commun. Biol.">
        <title>Genome analysis of Parmales, the sister group of diatoms, reveals the evolutionary specialization of diatoms from phago-mixotrophs to photoautotrophs.</title>
        <authorList>
            <person name="Ban H."/>
            <person name="Sato S."/>
            <person name="Yoshikawa S."/>
            <person name="Yamada K."/>
            <person name="Nakamura Y."/>
            <person name="Ichinomiya M."/>
            <person name="Sato N."/>
            <person name="Blanc-Mathieu R."/>
            <person name="Endo H."/>
            <person name="Kuwata A."/>
            <person name="Ogata H."/>
        </authorList>
    </citation>
    <scope>NUCLEOTIDE SEQUENCE [LARGE SCALE GENOMIC DNA]</scope>
</reference>
<comment type="caution">
    <text evidence="1">The sequence shown here is derived from an EMBL/GenBank/DDBJ whole genome shotgun (WGS) entry which is preliminary data.</text>
</comment>
<gene>
    <name evidence="1" type="ORF">TeGR_g15100</name>
</gene>
<evidence type="ECO:0000313" key="2">
    <source>
        <dbReference type="Proteomes" id="UP001165060"/>
    </source>
</evidence>
<protein>
    <submittedName>
        <fullName evidence="1">Uncharacterized protein</fullName>
    </submittedName>
</protein>
<feature type="non-terminal residue" evidence="1">
    <location>
        <position position="100"/>
    </location>
</feature>
<organism evidence="1 2">
    <name type="scientific">Tetraparma gracilis</name>
    <dbReference type="NCBI Taxonomy" id="2962635"/>
    <lineage>
        <taxon>Eukaryota</taxon>
        <taxon>Sar</taxon>
        <taxon>Stramenopiles</taxon>
        <taxon>Ochrophyta</taxon>
        <taxon>Bolidophyceae</taxon>
        <taxon>Parmales</taxon>
        <taxon>Triparmaceae</taxon>
        <taxon>Tetraparma</taxon>
    </lineage>
</organism>
<dbReference type="Proteomes" id="UP001165060">
    <property type="component" value="Unassembled WGS sequence"/>
</dbReference>
<sequence length="100" mass="11200">MQSPDWRVDLTRMPIKGNSHGVLRGSVVVDAAVERCAAFNVNKVTRGKAAFVTVRNNGHSFVCKRTIDVNVSGVNLSEFVWTVVWRWEVPGEELLVTYKP</sequence>